<dbReference type="CDD" id="cd09279">
    <property type="entry name" value="RNase_HI_like"/>
    <property type="match status" value="1"/>
</dbReference>
<dbReference type="SUPFAM" id="SSF53098">
    <property type="entry name" value="Ribonuclease H-like"/>
    <property type="match status" value="1"/>
</dbReference>
<feature type="compositionally biased region" description="Low complexity" evidence="1">
    <location>
        <begin position="16"/>
        <end position="29"/>
    </location>
</feature>
<dbReference type="EMBL" id="CAKLBY020000390">
    <property type="protein sequence ID" value="CAK7947998.1"/>
    <property type="molecule type" value="Genomic_DNA"/>
</dbReference>
<protein>
    <recommendedName>
        <fullName evidence="2">RNase H type-1 domain-containing protein</fullName>
    </recommendedName>
</protein>
<feature type="compositionally biased region" description="Polar residues" evidence="1">
    <location>
        <begin position="59"/>
        <end position="68"/>
    </location>
</feature>
<feature type="compositionally biased region" description="Polar residues" evidence="1">
    <location>
        <begin position="256"/>
        <end position="265"/>
    </location>
</feature>
<feature type="compositionally biased region" description="Acidic residues" evidence="1">
    <location>
        <begin position="726"/>
        <end position="747"/>
    </location>
</feature>
<dbReference type="GO" id="GO:0004523">
    <property type="term" value="F:RNA-DNA hybrid ribonuclease activity"/>
    <property type="evidence" value="ECO:0007669"/>
    <property type="project" value="InterPro"/>
</dbReference>
<dbReference type="PANTHER" id="PTHR46387">
    <property type="entry name" value="POLYNUCLEOTIDYL TRANSFERASE, RIBONUCLEASE H-LIKE SUPERFAMILY PROTEIN"/>
    <property type="match status" value="1"/>
</dbReference>
<dbReference type="PROSITE" id="PS50879">
    <property type="entry name" value="RNASE_H_1"/>
    <property type="match status" value="1"/>
</dbReference>
<feature type="region of interest" description="Disordered" evidence="1">
    <location>
        <begin position="684"/>
        <end position="747"/>
    </location>
</feature>
<dbReference type="Gene3D" id="3.30.420.10">
    <property type="entry name" value="Ribonuclease H-like superfamily/Ribonuclease H"/>
    <property type="match status" value="1"/>
</dbReference>
<feature type="region of interest" description="Disordered" evidence="1">
    <location>
        <begin position="246"/>
        <end position="275"/>
    </location>
</feature>
<evidence type="ECO:0000313" key="4">
    <source>
        <dbReference type="Proteomes" id="UP001162060"/>
    </source>
</evidence>
<reference evidence="3" key="1">
    <citation type="submission" date="2024-01" db="EMBL/GenBank/DDBJ databases">
        <authorList>
            <person name="Webb A."/>
        </authorList>
    </citation>
    <scope>NUCLEOTIDE SEQUENCE</scope>
    <source>
        <strain evidence="3">Pm1</strain>
    </source>
</reference>
<feature type="compositionally biased region" description="Polar residues" evidence="1">
    <location>
        <begin position="104"/>
        <end position="113"/>
    </location>
</feature>
<dbReference type="InterPro" id="IPR012337">
    <property type="entry name" value="RNaseH-like_sf"/>
</dbReference>
<comment type="caution">
    <text evidence="3">The sequence shown here is derived from an EMBL/GenBank/DDBJ whole genome shotgun (WGS) entry which is preliminary data.</text>
</comment>
<feature type="region of interest" description="Disordered" evidence="1">
    <location>
        <begin position="103"/>
        <end position="151"/>
    </location>
</feature>
<feature type="domain" description="RNase H type-1" evidence="2">
    <location>
        <begin position="746"/>
        <end position="879"/>
    </location>
</feature>
<evidence type="ECO:0000259" key="2">
    <source>
        <dbReference type="PROSITE" id="PS50879"/>
    </source>
</evidence>
<dbReference type="Proteomes" id="UP001162060">
    <property type="component" value="Unassembled WGS sequence"/>
</dbReference>
<name>A0AAV1VP73_9STRA</name>
<dbReference type="GO" id="GO:0003676">
    <property type="term" value="F:nucleic acid binding"/>
    <property type="evidence" value="ECO:0007669"/>
    <property type="project" value="InterPro"/>
</dbReference>
<dbReference type="InterPro" id="IPR036397">
    <property type="entry name" value="RNaseH_sf"/>
</dbReference>
<gene>
    <name evidence="3" type="ORF">PM001_LOCUS33148</name>
</gene>
<feature type="region of interest" description="Disordered" evidence="1">
    <location>
        <begin position="364"/>
        <end position="404"/>
    </location>
</feature>
<feature type="compositionally biased region" description="Polar residues" evidence="1">
    <location>
        <begin position="138"/>
        <end position="151"/>
    </location>
</feature>
<feature type="region of interest" description="Disordered" evidence="1">
    <location>
        <begin position="187"/>
        <end position="233"/>
    </location>
</feature>
<proteinExistence type="predicted"/>
<dbReference type="PANTHER" id="PTHR46387:SF2">
    <property type="entry name" value="RIBONUCLEASE HI"/>
    <property type="match status" value="1"/>
</dbReference>
<feature type="region of interest" description="Disordered" evidence="1">
    <location>
        <begin position="523"/>
        <end position="554"/>
    </location>
</feature>
<organism evidence="3 4">
    <name type="scientific">Peronospora matthiolae</name>
    <dbReference type="NCBI Taxonomy" id="2874970"/>
    <lineage>
        <taxon>Eukaryota</taxon>
        <taxon>Sar</taxon>
        <taxon>Stramenopiles</taxon>
        <taxon>Oomycota</taxon>
        <taxon>Peronosporomycetes</taxon>
        <taxon>Peronosporales</taxon>
        <taxon>Peronosporaceae</taxon>
        <taxon>Peronospora</taxon>
    </lineage>
</organism>
<dbReference type="InterPro" id="IPR002156">
    <property type="entry name" value="RNaseH_domain"/>
</dbReference>
<sequence>MRFWWPGWEPRERSLSSDSECSTDSHSSLASDASFYDASPDDETGVGHDEIPPLPDDTQLVTGEQAGQSDLRLFPESSSPFFAERVGRNCLGTVAVGQGVGVHTGTSNNSLPGPQNGPRVRLRAPSPRGDDAELGAATSGTGSDPASPSAYQVSARAEVSVAREPRLVSGPDFGIGVAAIHDTIQDNAQDSSGQDSVVSAGLAEATRPPPASSARRLTSPVSPDAPAAAVASQDEDAIVGIPGRAGATLPDRVSPTHGQGLQSDGSPGAIMRRPGTKTCTKGIYTLRSALPDVGAAQDTASDDVGPGRAASMLPDRVQHGHLQSVGSPGAHRQPPGPDAAARMLPERVQLGSALVAATARALGAFQGPSDPEDSENSDGGAPDDDTASSMDDDAASSSSDDDRLGHVATELPARAGYTAVAAAPTMGCHDTASEAVSTAAIIYVSRTCDDRLGRQAPILPDRVGCDAPMPCGDEPSAVAGPCPHDDDCTPGRAGSMLPVGAAQAPATTAAVPMEVHQGATWQAASLTPPSPPLVLRLNGKRRRLNDEDDGDEREQAEQLLLEDVEAAPMNSALRPSAASALPASVLSVYAHNAPHFTCTLCAYTASSFASLKRHRDSRHRRIAFLDRFSAGCACGTPFVSRLAAANHAQACASLRDTSAATASAAGDLSPTAGAVNATATVADTEPVLPRQDPPVLTVSPPQSSTTHDRSTESRWSPPLPRQLPELTEEEETKVGESDDEDDADEGDGEWLLRFDGACRKNPGPGGAGAALFKPSGPVVWTCSHYMPSSSETNNTAEYTALLLGTRAAADHGVTCLRIEGDSTLVIQQVRGIFATRSAALRRLRDQVKVELARVGVFTLHHIDLQANAHADRLANRGLDLRRTVLECADHPTGDGCTRTSNIGLRQDTIPVW</sequence>
<feature type="compositionally biased region" description="Acidic residues" evidence="1">
    <location>
        <begin position="370"/>
        <end position="394"/>
    </location>
</feature>
<feature type="compositionally biased region" description="Low complexity" evidence="1">
    <location>
        <begin position="219"/>
        <end position="232"/>
    </location>
</feature>
<evidence type="ECO:0000256" key="1">
    <source>
        <dbReference type="SAM" id="MobiDB-lite"/>
    </source>
</evidence>
<feature type="region of interest" description="Disordered" evidence="1">
    <location>
        <begin position="1"/>
        <end position="70"/>
    </location>
</feature>
<evidence type="ECO:0000313" key="3">
    <source>
        <dbReference type="EMBL" id="CAK7947998.1"/>
    </source>
</evidence>
<feature type="compositionally biased region" description="Polar residues" evidence="1">
    <location>
        <begin position="187"/>
        <end position="197"/>
    </location>
</feature>
<dbReference type="AlphaFoldDB" id="A0AAV1VP73"/>
<accession>A0AAV1VP73</accession>
<feature type="region of interest" description="Disordered" evidence="1">
    <location>
        <begin position="320"/>
        <end position="340"/>
    </location>
</feature>
<dbReference type="Pfam" id="PF13456">
    <property type="entry name" value="RVT_3"/>
    <property type="match status" value="1"/>
</dbReference>